<comment type="caution">
    <text evidence="2">The sequence shown here is derived from an EMBL/GenBank/DDBJ whole genome shotgun (WGS) entry which is preliminary data.</text>
</comment>
<sequence>MSNRVEREAEDAYERENDLSPVPGGEADNSYLGETNPDLSNIVPVQNDEADYDDPMQPPYSNSDEQLAQDEREAINQSNVLGGDRLRHAKPRTRNAYNEGPEEDDLPADVSQGRTGRSNPATAVSTPAESTLFIASRTPNSHSHPLSYTAHSTIARRVKVEASPGTMNKRSTADPGGVAEMAPV</sequence>
<feature type="compositionally biased region" description="Polar residues" evidence="1">
    <location>
        <begin position="137"/>
        <end position="152"/>
    </location>
</feature>
<evidence type="ECO:0000313" key="2">
    <source>
        <dbReference type="EMBL" id="GAM39379.1"/>
    </source>
</evidence>
<dbReference type="EMBL" id="DF933830">
    <property type="protein sequence ID" value="GAM39379.1"/>
    <property type="molecule type" value="Genomic_DNA"/>
</dbReference>
<evidence type="ECO:0000256" key="1">
    <source>
        <dbReference type="SAM" id="MobiDB-lite"/>
    </source>
</evidence>
<name>A0A6V8HEB5_TALPI</name>
<organism evidence="2 3">
    <name type="scientific">Talaromyces pinophilus</name>
    <name type="common">Penicillium pinophilum</name>
    <dbReference type="NCBI Taxonomy" id="128442"/>
    <lineage>
        <taxon>Eukaryota</taxon>
        <taxon>Fungi</taxon>
        <taxon>Dikarya</taxon>
        <taxon>Ascomycota</taxon>
        <taxon>Pezizomycotina</taxon>
        <taxon>Eurotiomycetes</taxon>
        <taxon>Eurotiomycetidae</taxon>
        <taxon>Eurotiales</taxon>
        <taxon>Trichocomaceae</taxon>
        <taxon>Talaromyces</taxon>
        <taxon>Talaromyces sect. Talaromyces</taxon>
    </lineage>
</organism>
<protein>
    <submittedName>
        <fullName evidence="2">Uncharacterized protein</fullName>
    </submittedName>
</protein>
<proteinExistence type="predicted"/>
<feature type="region of interest" description="Disordered" evidence="1">
    <location>
        <begin position="1"/>
        <end position="184"/>
    </location>
</feature>
<accession>A0A6V8HEB5</accession>
<dbReference type="Proteomes" id="UP000053095">
    <property type="component" value="Unassembled WGS sequence"/>
</dbReference>
<keyword evidence="3" id="KW-1185">Reference proteome</keyword>
<dbReference type="AlphaFoldDB" id="A0A6V8HEB5"/>
<feature type="compositionally biased region" description="Polar residues" evidence="1">
    <location>
        <begin position="112"/>
        <end position="129"/>
    </location>
</feature>
<gene>
    <name evidence="2" type="ORF">TCE0_034r10883</name>
</gene>
<feature type="compositionally biased region" description="Basic and acidic residues" evidence="1">
    <location>
        <begin position="1"/>
        <end position="18"/>
    </location>
</feature>
<evidence type="ECO:0000313" key="3">
    <source>
        <dbReference type="Proteomes" id="UP000053095"/>
    </source>
</evidence>
<reference evidence="3" key="1">
    <citation type="journal article" date="2015" name="Genome Announc.">
        <title>Draft genome sequence of Talaromyces cellulolyticus strain Y-94, a source of lignocellulosic biomass-degrading enzymes.</title>
        <authorList>
            <person name="Fujii T."/>
            <person name="Koike H."/>
            <person name="Sawayama S."/>
            <person name="Yano S."/>
            <person name="Inoue H."/>
        </authorList>
    </citation>
    <scope>NUCLEOTIDE SEQUENCE [LARGE SCALE GENOMIC DNA]</scope>
    <source>
        <strain evidence="3">Y-94</strain>
    </source>
</reference>